<sequence>MTTTYEERSPVPAAQEPGPGAVTYAQVRRDAVTVSLDGAFVDERTPAGCFGIVVRNAGGVHTYWLRGAFGDPGARVVARTRVVDGELVHYVGGGLDGGRRETE</sequence>
<evidence type="ECO:0000313" key="2">
    <source>
        <dbReference type="EMBL" id="UQN30574.1"/>
    </source>
</evidence>
<proteinExistence type="predicted"/>
<name>A0ABY4NB28_9MICO</name>
<evidence type="ECO:0000256" key="1">
    <source>
        <dbReference type="SAM" id="MobiDB-lite"/>
    </source>
</evidence>
<feature type="region of interest" description="Disordered" evidence="1">
    <location>
        <begin position="1"/>
        <end position="21"/>
    </location>
</feature>
<evidence type="ECO:0000313" key="3">
    <source>
        <dbReference type="Proteomes" id="UP001055868"/>
    </source>
</evidence>
<dbReference type="EMBL" id="CP097218">
    <property type="protein sequence ID" value="UQN30574.1"/>
    <property type="molecule type" value="Genomic_DNA"/>
</dbReference>
<reference evidence="2" key="1">
    <citation type="submission" date="2022-05" db="EMBL/GenBank/DDBJ databases">
        <title>Genomic analysis of Brachybacterium sp. CBA3104.</title>
        <authorList>
            <person name="Roh S.W."/>
            <person name="Kim Y.B."/>
            <person name="Kim Y."/>
        </authorList>
    </citation>
    <scope>NUCLEOTIDE SEQUENCE</scope>
    <source>
        <strain evidence="2">CBA3104</strain>
    </source>
</reference>
<keyword evidence="3" id="KW-1185">Reference proteome</keyword>
<protein>
    <submittedName>
        <fullName evidence="2">Uncharacterized protein</fullName>
    </submittedName>
</protein>
<dbReference type="Proteomes" id="UP001055868">
    <property type="component" value="Chromosome"/>
</dbReference>
<accession>A0ABY4NB28</accession>
<gene>
    <name evidence="2" type="ORF">M4486_04475</name>
</gene>
<organism evidence="2 3">
    <name type="scientific">Brachybacterium kimchii</name>
    <dbReference type="NCBI Taxonomy" id="2942909"/>
    <lineage>
        <taxon>Bacteria</taxon>
        <taxon>Bacillati</taxon>
        <taxon>Actinomycetota</taxon>
        <taxon>Actinomycetes</taxon>
        <taxon>Micrococcales</taxon>
        <taxon>Dermabacteraceae</taxon>
        <taxon>Brachybacterium</taxon>
    </lineage>
</organism>
<dbReference type="RefSeq" id="WP_239203757.1">
    <property type="nucleotide sequence ID" value="NZ_CP097218.1"/>
</dbReference>